<dbReference type="Proteomes" id="UP000257109">
    <property type="component" value="Unassembled WGS sequence"/>
</dbReference>
<dbReference type="AlphaFoldDB" id="A0A371F3M8"/>
<evidence type="ECO:0000313" key="1">
    <source>
        <dbReference type="EMBL" id="RDX72880.1"/>
    </source>
</evidence>
<accession>A0A371F3M8</accession>
<comment type="caution">
    <text evidence="1">The sequence shown here is derived from an EMBL/GenBank/DDBJ whole genome shotgun (WGS) entry which is preliminary data.</text>
</comment>
<proteinExistence type="predicted"/>
<organism evidence="1 2">
    <name type="scientific">Mucuna pruriens</name>
    <name type="common">Velvet bean</name>
    <name type="synonym">Dolichos pruriens</name>
    <dbReference type="NCBI Taxonomy" id="157652"/>
    <lineage>
        <taxon>Eukaryota</taxon>
        <taxon>Viridiplantae</taxon>
        <taxon>Streptophyta</taxon>
        <taxon>Embryophyta</taxon>
        <taxon>Tracheophyta</taxon>
        <taxon>Spermatophyta</taxon>
        <taxon>Magnoliopsida</taxon>
        <taxon>eudicotyledons</taxon>
        <taxon>Gunneridae</taxon>
        <taxon>Pentapetalae</taxon>
        <taxon>rosids</taxon>
        <taxon>fabids</taxon>
        <taxon>Fabales</taxon>
        <taxon>Fabaceae</taxon>
        <taxon>Papilionoideae</taxon>
        <taxon>50 kb inversion clade</taxon>
        <taxon>NPAAA clade</taxon>
        <taxon>indigoferoid/millettioid clade</taxon>
        <taxon>Phaseoleae</taxon>
        <taxon>Mucuna</taxon>
    </lineage>
</organism>
<gene>
    <name evidence="1" type="ORF">CR513_47581</name>
</gene>
<dbReference type="EMBL" id="QJKJ01010726">
    <property type="protein sequence ID" value="RDX72880.1"/>
    <property type="molecule type" value="Genomic_DNA"/>
</dbReference>
<evidence type="ECO:0000313" key="2">
    <source>
        <dbReference type="Proteomes" id="UP000257109"/>
    </source>
</evidence>
<keyword evidence="2" id="KW-1185">Reference proteome</keyword>
<sequence>MTFREYFFDILGLAAMGLDLTTDLKASNILPFFENEQVVHPKLTNYEIDDHFISGSVLRGEFGVDLAFIATTTWCKKVGKVWEEDYGGDNVVEDALLRPDVEGSMSFGKNNIAPMRLNTIHLTLPSVAEEDVKPTQANLDLTIKVSKKVVSKCRAPSIKTTRVTANKQRKLIL</sequence>
<feature type="non-terminal residue" evidence="1">
    <location>
        <position position="1"/>
    </location>
</feature>
<reference evidence="1" key="1">
    <citation type="submission" date="2018-05" db="EMBL/GenBank/DDBJ databases">
        <title>Draft genome of Mucuna pruriens seed.</title>
        <authorList>
            <person name="Nnadi N.E."/>
            <person name="Vos R."/>
            <person name="Hasami M.H."/>
            <person name="Devisetty U.K."/>
            <person name="Aguiy J.C."/>
        </authorList>
    </citation>
    <scope>NUCLEOTIDE SEQUENCE [LARGE SCALE GENOMIC DNA]</scope>
    <source>
        <strain evidence="1">JCA_2017</strain>
    </source>
</reference>
<name>A0A371F3M8_MUCPR</name>
<protein>
    <submittedName>
        <fullName evidence="1">Uncharacterized protein</fullName>
    </submittedName>
</protein>